<dbReference type="PROSITE" id="PS50835">
    <property type="entry name" value="IG_LIKE"/>
    <property type="match status" value="1"/>
</dbReference>
<evidence type="ECO:0000256" key="4">
    <source>
        <dbReference type="SAM" id="MobiDB-lite"/>
    </source>
</evidence>
<keyword evidence="7" id="KW-0675">Receptor</keyword>
<dbReference type="PANTHER" id="PTHR24100:SF151">
    <property type="entry name" value="ICOS LIGAND"/>
    <property type="match status" value="1"/>
</dbReference>
<dbReference type="InterPro" id="IPR036179">
    <property type="entry name" value="Ig-like_dom_sf"/>
</dbReference>
<organism evidence="7 8">
    <name type="scientific">Lates japonicus</name>
    <name type="common">Japanese lates</name>
    <dbReference type="NCBI Taxonomy" id="270547"/>
    <lineage>
        <taxon>Eukaryota</taxon>
        <taxon>Metazoa</taxon>
        <taxon>Chordata</taxon>
        <taxon>Craniata</taxon>
        <taxon>Vertebrata</taxon>
        <taxon>Euteleostomi</taxon>
        <taxon>Actinopterygii</taxon>
        <taxon>Neopterygii</taxon>
        <taxon>Teleostei</taxon>
        <taxon>Neoteleostei</taxon>
        <taxon>Acanthomorphata</taxon>
        <taxon>Carangaria</taxon>
        <taxon>Carangaria incertae sedis</taxon>
        <taxon>Centropomidae</taxon>
        <taxon>Lates</taxon>
    </lineage>
</organism>
<dbReference type="Proteomes" id="UP001279410">
    <property type="component" value="Unassembled WGS sequence"/>
</dbReference>
<feature type="chain" id="PRO_5042078668" evidence="5">
    <location>
        <begin position="23"/>
        <end position="189"/>
    </location>
</feature>
<feature type="signal peptide" evidence="5">
    <location>
        <begin position="1"/>
        <end position="22"/>
    </location>
</feature>
<keyword evidence="3" id="KW-0393">Immunoglobulin domain</keyword>
<feature type="compositionally biased region" description="Basic and acidic residues" evidence="4">
    <location>
        <begin position="156"/>
        <end position="168"/>
    </location>
</feature>
<feature type="compositionally biased region" description="Polar residues" evidence="4">
    <location>
        <begin position="178"/>
        <end position="189"/>
    </location>
</feature>
<accession>A0AAD3RJA7</accession>
<evidence type="ECO:0000256" key="2">
    <source>
        <dbReference type="ARBA" id="ARBA00023136"/>
    </source>
</evidence>
<comment type="subcellular location">
    <subcellularLocation>
        <location evidence="1">Membrane</location>
    </subcellularLocation>
</comment>
<dbReference type="GO" id="GO:0009897">
    <property type="term" value="C:external side of plasma membrane"/>
    <property type="evidence" value="ECO:0007669"/>
    <property type="project" value="TreeGrafter"/>
</dbReference>
<dbReference type="GO" id="GO:0005102">
    <property type="term" value="F:signaling receptor binding"/>
    <property type="evidence" value="ECO:0007669"/>
    <property type="project" value="TreeGrafter"/>
</dbReference>
<feature type="domain" description="Ig-like" evidence="6">
    <location>
        <begin position="18"/>
        <end position="130"/>
    </location>
</feature>
<dbReference type="InterPro" id="IPR007110">
    <property type="entry name" value="Ig-like_dom"/>
</dbReference>
<keyword evidence="8" id="KW-1185">Reference proteome</keyword>
<evidence type="ECO:0000313" key="7">
    <source>
        <dbReference type="EMBL" id="GLD71253.1"/>
    </source>
</evidence>
<protein>
    <submittedName>
        <fullName evidence="7">Coxsackievirus and adenovirus receptor homolog</fullName>
    </submittedName>
</protein>
<dbReference type="GO" id="GO:0050852">
    <property type="term" value="P:T cell receptor signaling pathway"/>
    <property type="evidence" value="ECO:0007669"/>
    <property type="project" value="TreeGrafter"/>
</dbReference>
<feature type="region of interest" description="Disordered" evidence="4">
    <location>
        <begin position="154"/>
        <end position="189"/>
    </location>
</feature>
<dbReference type="Pfam" id="PF07686">
    <property type="entry name" value="V-set"/>
    <property type="match status" value="1"/>
</dbReference>
<evidence type="ECO:0000259" key="6">
    <source>
        <dbReference type="PROSITE" id="PS50835"/>
    </source>
</evidence>
<evidence type="ECO:0000256" key="5">
    <source>
        <dbReference type="SAM" id="SignalP"/>
    </source>
</evidence>
<evidence type="ECO:0000313" key="8">
    <source>
        <dbReference type="Proteomes" id="UP001279410"/>
    </source>
</evidence>
<keyword evidence="5" id="KW-0732">Signal</keyword>
<dbReference type="PANTHER" id="PTHR24100">
    <property type="entry name" value="BUTYROPHILIN"/>
    <property type="match status" value="1"/>
</dbReference>
<keyword evidence="2" id="KW-0472">Membrane</keyword>
<gene>
    <name evidence="7" type="ORF">AKAME5_002257400</name>
</gene>
<evidence type="ECO:0000256" key="1">
    <source>
        <dbReference type="ARBA" id="ARBA00004370"/>
    </source>
</evidence>
<comment type="caution">
    <text evidence="7">The sequence shown here is derived from an EMBL/GenBank/DDBJ whole genome shotgun (WGS) entry which is preliminary data.</text>
</comment>
<dbReference type="InterPro" id="IPR013106">
    <property type="entry name" value="Ig_V-set"/>
</dbReference>
<dbReference type="SMART" id="SM00409">
    <property type="entry name" value="IG"/>
    <property type="match status" value="1"/>
</dbReference>
<sequence>MSVSALIVSVFLFTCFLTSVDSTDSTEKTVKPGEDVLLHCQGPRDDTIIMLRWSKPDLKSKLYVFYFKDNRSYEKYQHPSFHGRVELRDPEMKNGDASVILKNVNINDAGRYKCYVGKTGSPPELISNITLKVESVITYLTLIPHTCFYSAGNTGGHREEGGDKKGGETDQQEDSTKELNSWKQLSAST</sequence>
<name>A0AAD3RJA7_LATJO</name>
<dbReference type="InterPro" id="IPR013783">
    <property type="entry name" value="Ig-like_fold"/>
</dbReference>
<proteinExistence type="predicted"/>
<reference evidence="7" key="1">
    <citation type="submission" date="2022-08" db="EMBL/GenBank/DDBJ databases">
        <title>Genome sequencing of akame (Lates japonicus).</title>
        <authorList>
            <person name="Hashiguchi Y."/>
            <person name="Takahashi H."/>
        </authorList>
    </citation>
    <scope>NUCLEOTIDE SEQUENCE</scope>
    <source>
        <strain evidence="7">Kochi</strain>
    </source>
</reference>
<dbReference type="AlphaFoldDB" id="A0AAD3RJA7"/>
<evidence type="ECO:0000256" key="3">
    <source>
        <dbReference type="ARBA" id="ARBA00023319"/>
    </source>
</evidence>
<dbReference type="Gene3D" id="2.60.40.10">
    <property type="entry name" value="Immunoglobulins"/>
    <property type="match status" value="1"/>
</dbReference>
<dbReference type="SUPFAM" id="SSF48726">
    <property type="entry name" value="Immunoglobulin"/>
    <property type="match status" value="1"/>
</dbReference>
<dbReference type="GO" id="GO:0001817">
    <property type="term" value="P:regulation of cytokine production"/>
    <property type="evidence" value="ECO:0007669"/>
    <property type="project" value="TreeGrafter"/>
</dbReference>
<dbReference type="InterPro" id="IPR050504">
    <property type="entry name" value="IgSF_BTN/MOG"/>
</dbReference>
<dbReference type="EMBL" id="BRZM01000549">
    <property type="protein sequence ID" value="GLD71253.1"/>
    <property type="molecule type" value="Genomic_DNA"/>
</dbReference>
<dbReference type="InterPro" id="IPR003599">
    <property type="entry name" value="Ig_sub"/>
</dbReference>